<dbReference type="SUPFAM" id="SSF56801">
    <property type="entry name" value="Acetyl-CoA synthetase-like"/>
    <property type="match status" value="1"/>
</dbReference>
<dbReference type="Pfam" id="PF16177">
    <property type="entry name" value="ACAS_N"/>
    <property type="match status" value="1"/>
</dbReference>
<dbReference type="PANTHER" id="PTHR44378:SF1">
    <property type="entry name" value="ACYL-ACTIVATING ENZYME 18, PEROXISOMAL-RELATED"/>
    <property type="match status" value="1"/>
</dbReference>
<comment type="caution">
    <text evidence="5">The sequence shown here is derived from an EMBL/GenBank/DDBJ whole genome shotgun (WGS) entry which is preliminary data.</text>
</comment>
<dbReference type="EMBL" id="RXIC02000019">
    <property type="protein sequence ID" value="KAB1227779.1"/>
    <property type="molecule type" value="Genomic_DNA"/>
</dbReference>
<proteinExistence type="inferred from homology"/>
<feature type="transmembrane region" description="Helical" evidence="2">
    <location>
        <begin position="242"/>
        <end position="263"/>
    </location>
</feature>
<feature type="domain" description="AMP-dependent synthetase/ligase" evidence="3">
    <location>
        <begin position="191"/>
        <end position="556"/>
    </location>
</feature>
<dbReference type="PANTHER" id="PTHR44378">
    <property type="entry name" value="ACYL-ACTIVATING ENZYME 17, PEROXISOMAL-RELATED"/>
    <property type="match status" value="1"/>
</dbReference>
<dbReference type="InterPro" id="IPR000873">
    <property type="entry name" value="AMP-dep_synth/lig_dom"/>
</dbReference>
<dbReference type="Gene3D" id="3.40.50.12780">
    <property type="entry name" value="N-terminal domain of ligase-like"/>
    <property type="match status" value="1"/>
</dbReference>
<gene>
    <name evidence="5" type="ORF">CJ030_MR1G004497</name>
</gene>
<evidence type="ECO:0000256" key="1">
    <source>
        <dbReference type="ARBA" id="ARBA00006432"/>
    </source>
</evidence>
<name>A0A6A1WR67_9ROSI</name>
<organism evidence="5 6">
    <name type="scientific">Morella rubra</name>
    <name type="common">Chinese bayberry</name>
    <dbReference type="NCBI Taxonomy" id="262757"/>
    <lineage>
        <taxon>Eukaryota</taxon>
        <taxon>Viridiplantae</taxon>
        <taxon>Streptophyta</taxon>
        <taxon>Embryophyta</taxon>
        <taxon>Tracheophyta</taxon>
        <taxon>Spermatophyta</taxon>
        <taxon>Magnoliopsida</taxon>
        <taxon>eudicotyledons</taxon>
        <taxon>Gunneridae</taxon>
        <taxon>Pentapetalae</taxon>
        <taxon>rosids</taxon>
        <taxon>fabids</taxon>
        <taxon>Fagales</taxon>
        <taxon>Myricaceae</taxon>
        <taxon>Morella</taxon>
    </lineage>
</organism>
<evidence type="ECO:0000313" key="6">
    <source>
        <dbReference type="Proteomes" id="UP000516437"/>
    </source>
</evidence>
<evidence type="ECO:0000256" key="2">
    <source>
        <dbReference type="SAM" id="Phobius"/>
    </source>
</evidence>
<reference evidence="5 6" key="1">
    <citation type="journal article" date="2019" name="Plant Biotechnol. J.">
        <title>The red bayberry genome and genetic basis of sex determination.</title>
        <authorList>
            <person name="Jia H.M."/>
            <person name="Jia H.J."/>
            <person name="Cai Q.L."/>
            <person name="Wang Y."/>
            <person name="Zhao H.B."/>
            <person name="Yang W.F."/>
            <person name="Wang G.Y."/>
            <person name="Li Y.H."/>
            <person name="Zhan D.L."/>
            <person name="Shen Y.T."/>
            <person name="Niu Q.F."/>
            <person name="Chang L."/>
            <person name="Qiu J."/>
            <person name="Zhao L."/>
            <person name="Xie H.B."/>
            <person name="Fu W.Y."/>
            <person name="Jin J."/>
            <person name="Li X.W."/>
            <person name="Jiao Y."/>
            <person name="Zhou C.C."/>
            <person name="Tu T."/>
            <person name="Chai C.Y."/>
            <person name="Gao J.L."/>
            <person name="Fan L.J."/>
            <person name="van de Weg E."/>
            <person name="Wang J.Y."/>
            <person name="Gao Z.S."/>
        </authorList>
    </citation>
    <scope>NUCLEOTIDE SEQUENCE [LARGE SCALE GENOMIC DNA]</scope>
    <source>
        <tissue evidence="5">Leaves</tissue>
    </source>
</reference>
<dbReference type="InterPro" id="IPR032387">
    <property type="entry name" value="ACAS_N"/>
</dbReference>
<keyword evidence="2" id="KW-1133">Transmembrane helix</keyword>
<dbReference type="Pfam" id="PF00501">
    <property type="entry name" value="AMP-binding"/>
    <property type="match status" value="1"/>
</dbReference>
<evidence type="ECO:0000313" key="5">
    <source>
        <dbReference type="EMBL" id="KAB1227779.1"/>
    </source>
</evidence>
<evidence type="ECO:0000259" key="4">
    <source>
        <dbReference type="Pfam" id="PF16177"/>
    </source>
</evidence>
<feature type="domain" description="Acetyl-coenzyme A synthetase N-terminal" evidence="4">
    <location>
        <begin position="126"/>
        <end position="179"/>
    </location>
</feature>
<dbReference type="PROSITE" id="PS00455">
    <property type="entry name" value="AMP_BINDING"/>
    <property type="match status" value="1"/>
</dbReference>
<dbReference type="InterPro" id="IPR045851">
    <property type="entry name" value="AMP-bd_C_sf"/>
</dbReference>
<dbReference type="Proteomes" id="UP000516437">
    <property type="component" value="Chromosome 1"/>
</dbReference>
<comment type="similarity">
    <text evidence="1">Belongs to the ATP-dependent AMP-binding enzyme family.</text>
</comment>
<keyword evidence="2" id="KW-0472">Membrane</keyword>
<keyword evidence="2" id="KW-0812">Transmembrane</keyword>
<evidence type="ECO:0000259" key="3">
    <source>
        <dbReference type="Pfam" id="PF00501"/>
    </source>
</evidence>
<dbReference type="Gene3D" id="3.30.300.30">
    <property type="match status" value="1"/>
</dbReference>
<dbReference type="AlphaFoldDB" id="A0A6A1WR67"/>
<keyword evidence="6" id="KW-1185">Reference proteome</keyword>
<dbReference type="InterPro" id="IPR042099">
    <property type="entry name" value="ANL_N_sf"/>
</dbReference>
<protein>
    <submittedName>
        <fullName evidence="5">Putative acyl-activating enzyme 18, peroxisomal</fullName>
    </submittedName>
</protein>
<dbReference type="InterPro" id="IPR020845">
    <property type="entry name" value="AMP-binding_CS"/>
</dbReference>
<dbReference type="OrthoDB" id="10253115at2759"/>
<sequence>MGKSICEVGMEDLVIAGLPTEEAMELQRVLKELVSGANGSDPREVWRELVARRVLKPWHPHGLHRLVYSSVYANWDASTNGPPPYWFPSPSQSNQTNLGRLMENYGSKLLGTSYKDPITSFSLFQKFSVQHPEAYWSIILKELSVSFRKAPKCILDTTDKSKHGGTWLPGAVLNIAECCLLPSSHPRKQDSDLAVVWRDEGHDDFDVQHMSLKEFREQVMLVADELDAIFSKGDAIAIDMPMTVNAVIIFLAIVLAGFVVVSIPESFSAKEIATRLRVSKAKAIFTQDFILRGGRKLPLYSRVAEAASVTAIVLPAAGKDVGIHLRDQDLLWKQFLSSADDYSRSNNYTPTYQPIESLTQILFSSGTTGEPKAIPLTQLAPIRSAAECWAHLDVQAGDVVCWPTSLGWVVGQAIIYSCFLTGATLALYHGSPLGHSFCKFVQDAGVTILGTVPSLVKAWRKPECMNGIDWTRIRSFSTTGEASNVDDDLWLSSRAYYKPIIECCGGTELASSYLHGSILQPQVFGAFSTPSMTVGFVFLDEQGIPYPDDQPCVGEVGLFPLYLGSTDRLLNGDHEEVYFKGMPMYKGMRLRRHGDIVKRTVGGYFIVQGRADDTMNLGGIKTSSVEIERVCDHADESISETAAISVAPANGGPEQLVIFVVLKQGFNAEPDKLKGIFSRAIQRNLNPLFKVNYVKIVPEFPRTATNKLMRRVLRDQMKHDISVHSRL</sequence>
<accession>A0A6A1WR67</accession>